<reference evidence="3 4" key="1">
    <citation type="submission" date="2018-08" db="EMBL/GenBank/DDBJ databases">
        <title>Genomic investigation of the strawberry pathogen Phytophthora fragariae indicates pathogenicity is determined by transcriptional variation in three key races.</title>
        <authorList>
            <person name="Adams T.M."/>
            <person name="Armitage A.D."/>
            <person name="Sobczyk M.K."/>
            <person name="Bates H.J."/>
            <person name="Dunwell J.M."/>
            <person name="Nellist C.F."/>
            <person name="Harrison R.J."/>
        </authorList>
    </citation>
    <scope>NUCLEOTIDE SEQUENCE [LARGE SCALE GENOMIC DNA]</scope>
    <source>
        <strain evidence="2 5">SCRP324</strain>
        <strain evidence="3 4">SCRP333</strain>
    </source>
</reference>
<dbReference type="Proteomes" id="UP000435112">
    <property type="component" value="Unassembled WGS sequence"/>
</dbReference>
<evidence type="ECO:0000313" key="4">
    <source>
        <dbReference type="Proteomes" id="UP000434957"/>
    </source>
</evidence>
<dbReference type="Proteomes" id="UP000434957">
    <property type="component" value="Unassembled WGS sequence"/>
</dbReference>
<dbReference type="OrthoDB" id="124604at2759"/>
<evidence type="ECO:0000313" key="5">
    <source>
        <dbReference type="Proteomes" id="UP000435112"/>
    </source>
</evidence>
<dbReference type="EMBL" id="QXFT01000110">
    <property type="protein sequence ID" value="KAE9354707.1"/>
    <property type="molecule type" value="Genomic_DNA"/>
</dbReference>
<protein>
    <recommendedName>
        <fullName evidence="6">Myosin-binding domain-containing protein</fullName>
    </recommendedName>
</protein>
<gene>
    <name evidence="2" type="ORF">PR002_g3138</name>
    <name evidence="3" type="ORF">PR003_g3217</name>
</gene>
<evidence type="ECO:0000256" key="1">
    <source>
        <dbReference type="SAM" id="MobiDB-lite"/>
    </source>
</evidence>
<feature type="region of interest" description="Disordered" evidence="1">
    <location>
        <begin position="483"/>
        <end position="514"/>
    </location>
</feature>
<comment type="caution">
    <text evidence="3">The sequence shown here is derived from an EMBL/GenBank/DDBJ whole genome shotgun (WGS) entry which is preliminary data.</text>
</comment>
<organism evidence="3 4">
    <name type="scientific">Phytophthora rubi</name>
    <dbReference type="NCBI Taxonomy" id="129364"/>
    <lineage>
        <taxon>Eukaryota</taxon>
        <taxon>Sar</taxon>
        <taxon>Stramenopiles</taxon>
        <taxon>Oomycota</taxon>
        <taxon>Peronosporomycetes</taxon>
        <taxon>Peronosporales</taxon>
        <taxon>Peronosporaceae</taxon>
        <taxon>Phytophthora</taxon>
    </lineage>
</organism>
<evidence type="ECO:0000313" key="2">
    <source>
        <dbReference type="EMBL" id="KAE9043825.1"/>
    </source>
</evidence>
<feature type="region of interest" description="Disordered" evidence="1">
    <location>
        <begin position="654"/>
        <end position="676"/>
    </location>
</feature>
<feature type="compositionally biased region" description="Acidic residues" evidence="1">
    <location>
        <begin position="493"/>
        <end position="502"/>
    </location>
</feature>
<keyword evidence="4" id="KW-1185">Reference proteome</keyword>
<sequence>MEIAVAAASPLGQYLAELDVEGGGESMAQLLTAAHPAAAKRPTRLRASSSCSWRQLIDALRRRVELLAARRLIPQLRAFHPTIREELQQTGADAAVFAERRAVGGCWWRRKVVVVELLSGVQVAAEETRRLVAVALMVLVAAVLLARMENVGVLAGWSCALAGVVVLGLELGVRGLLAWYARRSRMLVASLNALGSALGKFNETYDNSLALVKRAELASRGYRLGAGLLPPIGRLEAEVSGDGVGEETAGLSAAKQQLRCLPLRRRLRAVNDQLHAETAAFSQNGERKRTRETRSIEKRINDAADAQSPSLLLTALAKQHNRAVLLLESAMHSVLVRNVARACFPGDGCSLFPTLASHRVAVDQLVDSLNTWTADLDAWNTTSDPVKLVSSPLESNTSERQHVASSDGGGIRLKGVSTKLQGLRSMSETLSALVVAAQYEMVAGDSAVERLVDSREAMQAMVQHLQDAWNDYDSALSAICCQTDTGQGTSGGDVEEDDDPESDPAPAVVASSSVPTAEDPNYTVIFTGTSIGDEGFDLQALLRQQEADASATSSPTPYFVRELRDVLAHRQAHAQPGLTKQIDHDPPVLSLSVVTTAPAPPPADTMFSLPRAPPRGRPRRQPPAPLGPINKNERSRSAATAFKSELQALLQRAQPIQQQDVLESLGDSDDSEAEKA</sequence>
<feature type="compositionally biased region" description="Low complexity" evidence="1">
    <location>
        <begin position="504"/>
        <end position="514"/>
    </location>
</feature>
<evidence type="ECO:0000313" key="3">
    <source>
        <dbReference type="EMBL" id="KAE9354707.1"/>
    </source>
</evidence>
<dbReference type="AlphaFoldDB" id="A0A6A4FYC2"/>
<feature type="compositionally biased region" description="Acidic residues" evidence="1">
    <location>
        <begin position="666"/>
        <end position="676"/>
    </location>
</feature>
<evidence type="ECO:0008006" key="6">
    <source>
        <dbReference type="Google" id="ProtNLM"/>
    </source>
</evidence>
<proteinExistence type="predicted"/>
<name>A0A6A4FYC2_9STRA</name>
<dbReference type="EMBL" id="QXFU01000112">
    <property type="protein sequence ID" value="KAE9043825.1"/>
    <property type="molecule type" value="Genomic_DNA"/>
</dbReference>
<feature type="region of interest" description="Disordered" evidence="1">
    <location>
        <begin position="595"/>
        <end position="641"/>
    </location>
</feature>
<accession>A0A6A4FYC2</accession>